<dbReference type="PRINTS" id="PR01490">
    <property type="entry name" value="RTXTOXIND"/>
</dbReference>
<sequence>MQEKNTSLFRHELFESRQNQWLGSIQLSQPISAALVVALSVALGTLAIIYIAFGTITKKAHVSGITTPAQGIINVTSKISGIISHIHATEGQEVSEGDLLFDISSDRHTSLGDVSLMLNQQFSVRQESLEKELYIKELQMKEKKQSLKLRLKNLDLEDQNLTQELKILESRRNLANLTENKYSLLEKNGFISSTQTQEKKEISLDLASKEMAMKRSKQQLQSSKIALEEEISSISSIFEMESSQIRRAIAGIKQEIIENQDKLKNLSNATKSGVISNIMIKPGQSVSAGQLLASIVPFAACSQVSGGKNLQCQPNKNIDLEVHLYASSKATGFVTPGQTVMLRYQAYPYQKFGLRKGTVVDVSSTPFAPNELPANMASTILSYHRAKDQNPSIEEALYRIRVKIDVEGTHFHETSFHLKPGMVVDADIIQDNRRIWEWILEPAIAMSKRI</sequence>
<dbReference type="SUPFAM" id="SSF111369">
    <property type="entry name" value="HlyD-like secretion proteins"/>
    <property type="match status" value="1"/>
</dbReference>
<keyword evidence="1" id="KW-0175">Coiled coil</keyword>
<dbReference type="Proteomes" id="UP000541535">
    <property type="component" value="Unassembled WGS sequence"/>
</dbReference>
<organism evidence="3 4">
    <name type="scientific">Pseudoduganella violacea</name>
    <dbReference type="NCBI Taxonomy" id="1715466"/>
    <lineage>
        <taxon>Bacteria</taxon>
        <taxon>Pseudomonadati</taxon>
        <taxon>Pseudomonadota</taxon>
        <taxon>Betaproteobacteria</taxon>
        <taxon>Burkholderiales</taxon>
        <taxon>Oxalobacteraceae</taxon>
        <taxon>Telluria group</taxon>
        <taxon>Pseudoduganella</taxon>
    </lineage>
</organism>
<evidence type="ECO:0000256" key="1">
    <source>
        <dbReference type="SAM" id="Coils"/>
    </source>
</evidence>
<dbReference type="Gene3D" id="2.40.50.100">
    <property type="match status" value="1"/>
</dbReference>
<proteinExistence type="predicted"/>
<protein>
    <submittedName>
        <fullName evidence="3">Membrane fusion protein</fullName>
    </submittedName>
</protein>
<keyword evidence="2" id="KW-0812">Transmembrane</keyword>
<evidence type="ECO:0000313" key="3">
    <source>
        <dbReference type="EMBL" id="MBB3121072.1"/>
    </source>
</evidence>
<evidence type="ECO:0000313" key="4">
    <source>
        <dbReference type="Proteomes" id="UP000541535"/>
    </source>
</evidence>
<dbReference type="PANTHER" id="PTHR30386:SF28">
    <property type="entry name" value="EXPORTED PROTEIN"/>
    <property type="match status" value="1"/>
</dbReference>
<keyword evidence="4" id="KW-1185">Reference proteome</keyword>
<keyword evidence="2" id="KW-1133">Transmembrane helix</keyword>
<dbReference type="AlphaFoldDB" id="A0A7W5FVQ8"/>
<dbReference type="EMBL" id="JACHXD010000013">
    <property type="protein sequence ID" value="MBB3121072.1"/>
    <property type="molecule type" value="Genomic_DNA"/>
</dbReference>
<reference evidence="3 4" key="1">
    <citation type="submission" date="2020-08" db="EMBL/GenBank/DDBJ databases">
        <title>Genomic Encyclopedia of Type Strains, Phase III (KMG-III): the genomes of soil and plant-associated and newly described type strains.</title>
        <authorList>
            <person name="Whitman W."/>
        </authorList>
    </citation>
    <scope>NUCLEOTIDE SEQUENCE [LARGE SCALE GENOMIC DNA]</scope>
    <source>
        <strain evidence="3 4">CECT 8897</strain>
    </source>
</reference>
<dbReference type="PANTHER" id="PTHR30386">
    <property type="entry name" value="MEMBRANE FUSION SUBUNIT OF EMRAB-TOLC MULTIDRUG EFFLUX PUMP"/>
    <property type="match status" value="1"/>
</dbReference>
<evidence type="ECO:0000256" key="2">
    <source>
        <dbReference type="SAM" id="Phobius"/>
    </source>
</evidence>
<dbReference type="InterPro" id="IPR050739">
    <property type="entry name" value="MFP"/>
</dbReference>
<keyword evidence="2" id="KW-0472">Membrane</keyword>
<dbReference type="RefSeq" id="WP_183442810.1">
    <property type="nucleotide sequence ID" value="NZ_JACHXD010000013.1"/>
</dbReference>
<gene>
    <name evidence="3" type="ORF">FHS03_004145</name>
</gene>
<feature type="transmembrane region" description="Helical" evidence="2">
    <location>
        <begin position="31"/>
        <end position="53"/>
    </location>
</feature>
<dbReference type="Gene3D" id="2.40.30.170">
    <property type="match status" value="1"/>
</dbReference>
<feature type="coiled-coil region" evidence="1">
    <location>
        <begin position="137"/>
        <end position="171"/>
    </location>
</feature>
<name>A0A7W5FVQ8_9BURK</name>
<accession>A0A7W5FVQ8</accession>
<comment type="caution">
    <text evidence="3">The sequence shown here is derived from an EMBL/GenBank/DDBJ whole genome shotgun (WGS) entry which is preliminary data.</text>
</comment>